<dbReference type="EMBL" id="CAADFF010000001">
    <property type="protein sequence ID" value="VFJ86066.1"/>
    <property type="molecule type" value="Genomic_DNA"/>
</dbReference>
<reference evidence="2" key="1">
    <citation type="submission" date="2019-02" db="EMBL/GenBank/DDBJ databases">
        <authorList>
            <person name="Gruber-Vodicka R. H."/>
            <person name="Seah K. B. B."/>
        </authorList>
    </citation>
    <scope>NUCLEOTIDE SEQUENCE</scope>
    <source>
        <strain evidence="2">BECK_M7</strain>
    </source>
</reference>
<feature type="domain" description="DJ-1/PfpI" evidence="1">
    <location>
        <begin position="4"/>
        <end position="162"/>
    </location>
</feature>
<proteinExistence type="predicted"/>
<organism evidence="2">
    <name type="scientific">Candidatus Kentrum sp. LFY</name>
    <dbReference type="NCBI Taxonomy" id="2126342"/>
    <lineage>
        <taxon>Bacteria</taxon>
        <taxon>Pseudomonadati</taxon>
        <taxon>Pseudomonadota</taxon>
        <taxon>Gammaproteobacteria</taxon>
        <taxon>Candidatus Kentrum</taxon>
    </lineage>
</organism>
<sequence>MSQKTVLIILGNGFEEIEALAPADLLRRAEVSCKTASVEPDRWVTGRSGIRVEADAFLHEVEDQRFDALIIPGGPGTAELRKNPHVLEVVRVHRKEDKIIGAICAAPTVLLDAGVLPGPKHTGHMSILSELPEIDQEQAVVVDGKVITSRGAGTAIEFGLAVAFVLTGQEVAEGVAKSIHYV</sequence>
<dbReference type="InterPro" id="IPR002818">
    <property type="entry name" value="DJ-1/PfpI"/>
</dbReference>
<dbReference type="Gene3D" id="3.40.50.880">
    <property type="match status" value="1"/>
</dbReference>
<dbReference type="SUPFAM" id="SSF52317">
    <property type="entry name" value="Class I glutamine amidotransferase-like"/>
    <property type="match status" value="1"/>
</dbReference>
<evidence type="ECO:0000313" key="2">
    <source>
        <dbReference type="EMBL" id="VFJ86066.1"/>
    </source>
</evidence>
<dbReference type="Pfam" id="PF01965">
    <property type="entry name" value="DJ-1_PfpI"/>
    <property type="match status" value="1"/>
</dbReference>
<dbReference type="InterPro" id="IPR006287">
    <property type="entry name" value="DJ-1"/>
</dbReference>
<dbReference type="PANTHER" id="PTHR48094:SF12">
    <property type="entry name" value="PARKINSON DISEASE PROTEIN 7 HOMOLOG"/>
    <property type="match status" value="1"/>
</dbReference>
<evidence type="ECO:0000259" key="1">
    <source>
        <dbReference type="Pfam" id="PF01965"/>
    </source>
</evidence>
<dbReference type="GO" id="GO:0005737">
    <property type="term" value="C:cytoplasm"/>
    <property type="evidence" value="ECO:0007669"/>
    <property type="project" value="TreeGrafter"/>
</dbReference>
<dbReference type="NCBIfam" id="TIGR01383">
    <property type="entry name" value="not_thiJ"/>
    <property type="match status" value="1"/>
</dbReference>
<dbReference type="InterPro" id="IPR029062">
    <property type="entry name" value="Class_I_gatase-like"/>
</dbReference>
<dbReference type="AlphaFoldDB" id="A0A450U519"/>
<name>A0A450U519_9GAMM</name>
<protein>
    <submittedName>
        <fullName evidence="2">4-methyl-5(B-hydroxyethyl)-thiazole monophosphate biosynthesis</fullName>
    </submittedName>
</protein>
<gene>
    <name evidence="2" type="ORF">BECKLFY1418B_GA0070995_100196</name>
</gene>
<dbReference type="InterPro" id="IPR050325">
    <property type="entry name" value="Prot/Nucl_acid_deglycase"/>
</dbReference>
<dbReference type="CDD" id="cd03135">
    <property type="entry name" value="GATase1_DJ-1"/>
    <property type="match status" value="1"/>
</dbReference>
<dbReference type="PANTHER" id="PTHR48094">
    <property type="entry name" value="PROTEIN/NUCLEIC ACID DEGLYCASE DJ-1-RELATED"/>
    <property type="match status" value="1"/>
</dbReference>
<accession>A0A450U519</accession>